<protein>
    <submittedName>
        <fullName evidence="3">Uncharacterized protein</fullName>
    </submittedName>
</protein>
<dbReference type="PANTHER" id="PTHR18978:SF1">
    <property type="entry name" value="GRIP1-ASSOCIATED PROTEIN 1"/>
    <property type="match status" value="1"/>
</dbReference>
<feature type="coiled-coil region" evidence="1">
    <location>
        <begin position="30"/>
        <end position="57"/>
    </location>
</feature>
<keyword evidence="4" id="KW-1185">Reference proteome</keyword>
<dbReference type="GO" id="GO:0098887">
    <property type="term" value="P:neurotransmitter receptor transport, endosome to postsynaptic membrane"/>
    <property type="evidence" value="ECO:0007669"/>
    <property type="project" value="TreeGrafter"/>
</dbReference>
<dbReference type="InterPro" id="IPR026204">
    <property type="entry name" value="GRIPAP1"/>
</dbReference>
<evidence type="ECO:0000313" key="3">
    <source>
        <dbReference type="EMBL" id="KAF2071139.1"/>
    </source>
</evidence>
<dbReference type="EMBL" id="AJWJ01000409">
    <property type="protein sequence ID" value="KAF2071139.1"/>
    <property type="molecule type" value="Genomic_DNA"/>
</dbReference>
<dbReference type="Proteomes" id="UP000695562">
    <property type="component" value="Unassembled WGS sequence"/>
</dbReference>
<feature type="region of interest" description="Disordered" evidence="2">
    <location>
        <begin position="674"/>
        <end position="708"/>
    </location>
</feature>
<dbReference type="GO" id="GO:0099152">
    <property type="term" value="P:regulation of neurotransmitter receptor transport, endosome to postsynaptic membrane"/>
    <property type="evidence" value="ECO:0007669"/>
    <property type="project" value="TreeGrafter"/>
</dbReference>
<accession>A0A8J4PPI3</accession>
<gene>
    <name evidence="3" type="ORF">CYY_007545</name>
</gene>
<dbReference type="PANTHER" id="PTHR18978">
    <property type="entry name" value="GRIP-1 ASSOCIATED PROTEIN 1"/>
    <property type="match status" value="1"/>
</dbReference>
<feature type="coiled-coil region" evidence="1">
    <location>
        <begin position="96"/>
        <end position="158"/>
    </location>
</feature>
<feature type="coiled-coil region" evidence="1">
    <location>
        <begin position="580"/>
        <end position="667"/>
    </location>
</feature>
<feature type="region of interest" description="Disordered" evidence="2">
    <location>
        <begin position="159"/>
        <end position="181"/>
    </location>
</feature>
<dbReference type="AlphaFoldDB" id="A0A8J4PPI3"/>
<sequence length="920" mass="105729">MAGFSDEDFNLLQEQLIDLKRYKYESSEREKKYQSEIKSLKDQVEEVSHNNNNGKNKTSFFSDIVNKAKDKGKLNEENEILKKTIEENTIVHKEQNEALKHNIKSLFETNSQLEEQILLLKKDLLQNVVKSEDQQNIIRKLQIEVAELHCSKEELENKVVTNSNNSLNSSSESNNTTNSHNSNISLESILSIIEQPEQNSDNLKSKIIELFTNSVPTTPPLPTPSLSPKEAIFHPLGEPEINVVAVDQEKQKLLDTLKNLMEQVRDNDSITNKLQNEIKQHLSTIEQLNIQSNQFQEKHRSAEINRVKIEERYDQEIQKLNQEIQNLQNEKEQSSKLIQNIETNTLTTSKNFHESISLLEESLEKEKKKLEEKENEIKDIKLDFERQLSDAQDKSNIFKLSRDEYLEKYNQVTQEVLLRDENLQLKSQEMANLSKQISNLEIQLEESKRLLLSSQTDIENNISQQESQTTQIKNLSDKLAMERKSFDSLTEQFNVLTLNFSNLEKTNQALEKEKLESSKEIESLNSSILNLESNLNQLNEKYEKVDKELASKIEIEKEQSSKIESFENQLQGLVDLPDQILEKNQVIEQMEMEIKEIKEKLVAIEPEFEKTKADYKETCEKIVELQVALQDAETEKKIVEKKNAKMIKDLKVELSRERDSVSQLSQSANNVLTTMTGSPSMPNLSQSSHSLPTTPSATPVPSRHTRSISRDFNLNSPMKNNNIPMYPNQVVVNNNSNNNNELLKQDLEILGRKLGQLGTERYKLEERVRLLESENATLVSELEKKTKLTRFYISRTQLGRATSEDEKTKRMKGGASGSFWRSNDPKIVGEIVEKMEIMLQENILKNMQLTDDISLFGSQVSKLENENTYLKSLLSKNGIDQPTFESLHQLMSAENIVVTPATPKSIEITNDNNNSNESLE</sequence>
<feature type="coiled-coil region" evidence="1">
    <location>
        <begin position="243"/>
        <end position="390"/>
    </location>
</feature>
<evidence type="ECO:0000256" key="1">
    <source>
        <dbReference type="SAM" id="Coils"/>
    </source>
</evidence>
<keyword evidence="1" id="KW-0175">Coiled coil</keyword>
<evidence type="ECO:0000256" key="2">
    <source>
        <dbReference type="SAM" id="MobiDB-lite"/>
    </source>
</evidence>
<organism evidence="3 4">
    <name type="scientific">Polysphondylium violaceum</name>
    <dbReference type="NCBI Taxonomy" id="133409"/>
    <lineage>
        <taxon>Eukaryota</taxon>
        <taxon>Amoebozoa</taxon>
        <taxon>Evosea</taxon>
        <taxon>Eumycetozoa</taxon>
        <taxon>Dictyostelia</taxon>
        <taxon>Dictyosteliales</taxon>
        <taxon>Dictyosteliaceae</taxon>
        <taxon>Polysphondylium</taxon>
    </lineage>
</organism>
<dbReference type="OrthoDB" id="20903at2759"/>
<proteinExistence type="predicted"/>
<name>A0A8J4PPI3_9MYCE</name>
<reference evidence="3" key="1">
    <citation type="submission" date="2020-01" db="EMBL/GenBank/DDBJ databases">
        <title>Development of genomics and gene disruption for Polysphondylium violaceum indicates a role for the polyketide synthase stlB in stalk morphogenesis.</title>
        <authorList>
            <person name="Narita B."/>
            <person name="Kawabe Y."/>
            <person name="Kin K."/>
            <person name="Saito T."/>
            <person name="Gibbs R."/>
            <person name="Kuspa A."/>
            <person name="Muzny D."/>
            <person name="Queller D."/>
            <person name="Richards S."/>
            <person name="Strassman J."/>
            <person name="Sucgang R."/>
            <person name="Worley K."/>
            <person name="Schaap P."/>
        </authorList>
    </citation>
    <scope>NUCLEOTIDE SEQUENCE</scope>
    <source>
        <strain evidence="3">QSvi11</strain>
    </source>
</reference>
<comment type="caution">
    <text evidence="3">The sequence shown here is derived from an EMBL/GenBank/DDBJ whole genome shotgun (WGS) entry which is preliminary data.</text>
</comment>
<feature type="compositionally biased region" description="Polar residues" evidence="2">
    <location>
        <begin position="674"/>
        <end position="699"/>
    </location>
</feature>
<feature type="compositionally biased region" description="Low complexity" evidence="2">
    <location>
        <begin position="161"/>
        <end position="181"/>
    </location>
</feature>
<feature type="coiled-coil region" evidence="1">
    <location>
        <begin position="423"/>
        <end position="555"/>
    </location>
</feature>
<evidence type="ECO:0000313" key="4">
    <source>
        <dbReference type="Proteomes" id="UP000695562"/>
    </source>
</evidence>